<evidence type="ECO:0000256" key="1">
    <source>
        <dbReference type="SAM" id="Phobius"/>
    </source>
</evidence>
<evidence type="ECO:0000313" key="4">
    <source>
        <dbReference type="Proteomes" id="UP001354989"/>
    </source>
</evidence>
<dbReference type="EMBL" id="AP025292">
    <property type="protein sequence ID" value="BDC99284.1"/>
    <property type="molecule type" value="Genomic_DNA"/>
</dbReference>
<accession>A0ABM7VEE0</accession>
<sequence>MFFLLSKILVYGIQPISWIFVLLLFSVCLPKWRKKALIFSLLLLFIFGNQPLFDFINLKWQIARPSLEELQSAAPKTAIVLGGATLTGRQPYRLTSFNQAADRITQAVQLYRMGVIDHIIFTGGNGHLQKIDGEPSEAAQSLQFLLDCNIPRSAILLEDQSRNTFENALLTKKIIDQHASFKHKNYLLITSAFHMRRSVACFKKQNINTVPFSVHYLTSDRDFMVQEYVLPNAETLTQWNMIIKEWIGFAAYKVKGYV</sequence>
<feature type="transmembrane region" description="Helical" evidence="1">
    <location>
        <begin position="36"/>
        <end position="53"/>
    </location>
</feature>
<dbReference type="InterPro" id="IPR014729">
    <property type="entry name" value="Rossmann-like_a/b/a_fold"/>
</dbReference>
<dbReference type="PANTHER" id="PTHR30336">
    <property type="entry name" value="INNER MEMBRANE PROTEIN, PROBABLE PERMEASE"/>
    <property type="match status" value="1"/>
</dbReference>
<keyword evidence="1" id="KW-1133">Transmembrane helix</keyword>
<keyword evidence="4" id="KW-1185">Reference proteome</keyword>
<dbReference type="Pfam" id="PF02698">
    <property type="entry name" value="DUF218"/>
    <property type="match status" value="1"/>
</dbReference>
<reference evidence="3 4" key="1">
    <citation type="submission" date="2021-12" db="EMBL/GenBank/DDBJ databases">
        <title>Genome sequencing of bacteria with rrn-lacking chromosome and rrn-plasmid.</title>
        <authorList>
            <person name="Anda M."/>
            <person name="Iwasaki W."/>
        </authorList>
    </citation>
    <scope>NUCLEOTIDE SEQUENCE [LARGE SCALE GENOMIC DNA]</scope>
    <source>
        <strain evidence="3 4">NBRC 101262</strain>
    </source>
</reference>
<dbReference type="Proteomes" id="UP001354989">
    <property type="component" value="Chromosome"/>
</dbReference>
<feature type="domain" description="DUF218" evidence="2">
    <location>
        <begin position="77"/>
        <end position="248"/>
    </location>
</feature>
<dbReference type="InterPro" id="IPR003848">
    <property type="entry name" value="DUF218"/>
</dbReference>
<evidence type="ECO:0000313" key="3">
    <source>
        <dbReference type="EMBL" id="BDC99284.1"/>
    </source>
</evidence>
<organism evidence="3 4">
    <name type="scientific">Persicobacter psychrovividus</name>
    <dbReference type="NCBI Taxonomy" id="387638"/>
    <lineage>
        <taxon>Bacteria</taxon>
        <taxon>Pseudomonadati</taxon>
        <taxon>Bacteroidota</taxon>
        <taxon>Cytophagia</taxon>
        <taxon>Cytophagales</taxon>
        <taxon>Persicobacteraceae</taxon>
        <taxon>Persicobacter</taxon>
    </lineage>
</organism>
<protein>
    <recommendedName>
        <fullName evidence="2">DUF218 domain-containing protein</fullName>
    </recommendedName>
</protein>
<evidence type="ECO:0000259" key="2">
    <source>
        <dbReference type="Pfam" id="PF02698"/>
    </source>
</evidence>
<proteinExistence type="predicted"/>
<dbReference type="RefSeq" id="WP_338396708.1">
    <property type="nucleotide sequence ID" value="NZ_AP025292.1"/>
</dbReference>
<keyword evidence="1" id="KW-0472">Membrane</keyword>
<dbReference type="InterPro" id="IPR051599">
    <property type="entry name" value="Cell_Envelope_Assoc"/>
</dbReference>
<name>A0ABM7VEE0_9BACT</name>
<dbReference type="Gene3D" id="3.40.50.620">
    <property type="entry name" value="HUPs"/>
    <property type="match status" value="1"/>
</dbReference>
<dbReference type="PANTHER" id="PTHR30336:SF4">
    <property type="entry name" value="ENVELOPE BIOGENESIS FACTOR ELYC"/>
    <property type="match status" value="1"/>
</dbReference>
<keyword evidence="1" id="KW-0812">Transmembrane</keyword>
<feature type="transmembrane region" description="Helical" evidence="1">
    <location>
        <begin position="12"/>
        <end position="29"/>
    </location>
</feature>
<gene>
    <name evidence="3" type="ORF">PEPS_15650</name>
</gene>
<dbReference type="CDD" id="cd06259">
    <property type="entry name" value="YdcF-like"/>
    <property type="match status" value="1"/>
</dbReference>